<sequence>MERKSKMKQVVKKLWMVLMVGLLILVNGVTVSAKELIIGFDDTFAPFGFRAELFDGVESDDEFTGLDVELAKEIFTRMDIDYRFQPIDWAMKETELETGQIDAIWNGYSVTPEREEKLALSIPYMKNRQAIIVKKDSDIQTKDDLVGKVVATQAESSSYEALMKDDTLINEIDGGAPVTYSTFVEVFSDLDTGRADAIVIDDTMGLYYLSQTGKSQEYRLLDDDFGVEDFAVGFRKDEQEFVDEFNKTLQEVLDDGTFDKIYEKWFGAKEAN</sequence>
<dbReference type="SMART" id="SM00062">
    <property type="entry name" value="PBPb"/>
    <property type="match status" value="1"/>
</dbReference>
<evidence type="ECO:0000313" key="3">
    <source>
        <dbReference type="EMBL" id="PMC58228.1"/>
    </source>
</evidence>
<organism evidence="3 4">
    <name type="scientific">Dolosicoccus paucivorans</name>
    <dbReference type="NCBI Taxonomy" id="84521"/>
    <lineage>
        <taxon>Bacteria</taxon>
        <taxon>Bacillati</taxon>
        <taxon>Bacillota</taxon>
        <taxon>Bacilli</taxon>
        <taxon>Lactobacillales</taxon>
        <taxon>Aerococcaceae</taxon>
        <taxon>Dolosicoccus</taxon>
    </lineage>
</organism>
<dbReference type="Gene3D" id="3.40.190.10">
    <property type="entry name" value="Periplasmic binding protein-like II"/>
    <property type="match status" value="2"/>
</dbReference>
<dbReference type="EMBL" id="PNHE01000020">
    <property type="protein sequence ID" value="PMC58228.1"/>
    <property type="molecule type" value="Genomic_DNA"/>
</dbReference>
<dbReference type="PANTHER" id="PTHR35936">
    <property type="entry name" value="MEMBRANE-BOUND LYTIC MUREIN TRANSGLYCOSYLASE F"/>
    <property type="match status" value="1"/>
</dbReference>
<dbReference type="PANTHER" id="PTHR35936:SF34">
    <property type="entry name" value="ABC TRANSPORTER EXTRACELLULAR-BINDING PROTEIN YCKB-RELATED"/>
    <property type="match status" value="1"/>
</dbReference>
<dbReference type="STRING" id="84521.SAMN04487994_101121"/>
<accession>A0A2N6SMC5</accession>
<name>A0A2N6SMC5_9LACT</name>
<dbReference type="Pfam" id="PF00497">
    <property type="entry name" value="SBP_bac_3"/>
    <property type="match status" value="1"/>
</dbReference>
<dbReference type="InterPro" id="IPR001638">
    <property type="entry name" value="Solute-binding_3/MltF_N"/>
</dbReference>
<gene>
    <name evidence="3" type="ORF">CJ205_05405</name>
</gene>
<reference evidence="3 4" key="1">
    <citation type="submission" date="2017-09" db="EMBL/GenBank/DDBJ databases">
        <title>Bacterial strain isolated from the female urinary microbiota.</title>
        <authorList>
            <person name="Thomas-White K."/>
            <person name="Kumar N."/>
            <person name="Forster S."/>
            <person name="Putonti C."/>
            <person name="Lawley T."/>
            <person name="Wolfe A.J."/>
        </authorList>
    </citation>
    <scope>NUCLEOTIDE SEQUENCE [LARGE SCALE GENOMIC DNA]</scope>
    <source>
        <strain evidence="3 4">UMB0852</strain>
    </source>
</reference>
<dbReference type="CDD" id="cd00996">
    <property type="entry name" value="PBP2_AatB_like"/>
    <property type="match status" value="1"/>
</dbReference>
<proteinExistence type="predicted"/>
<comment type="caution">
    <text evidence="3">The sequence shown here is derived from an EMBL/GenBank/DDBJ whole genome shotgun (WGS) entry which is preliminary data.</text>
</comment>
<feature type="domain" description="Solute-binding protein family 3/N-terminal" evidence="2">
    <location>
        <begin position="35"/>
        <end position="269"/>
    </location>
</feature>
<evidence type="ECO:0000313" key="4">
    <source>
        <dbReference type="Proteomes" id="UP000235682"/>
    </source>
</evidence>
<keyword evidence="4" id="KW-1185">Reference proteome</keyword>
<dbReference type="AlphaFoldDB" id="A0A2N6SMC5"/>
<dbReference type="SUPFAM" id="SSF53850">
    <property type="entry name" value="Periplasmic binding protein-like II"/>
    <property type="match status" value="1"/>
</dbReference>
<keyword evidence="1" id="KW-0732">Signal</keyword>
<dbReference type="OrthoDB" id="9805999at2"/>
<protein>
    <submittedName>
        <fullName evidence="3">Amino acid ABC transporter substrate-binding protein</fullName>
    </submittedName>
</protein>
<evidence type="ECO:0000259" key="2">
    <source>
        <dbReference type="SMART" id="SM00062"/>
    </source>
</evidence>
<evidence type="ECO:0000256" key="1">
    <source>
        <dbReference type="ARBA" id="ARBA00022729"/>
    </source>
</evidence>
<dbReference type="Proteomes" id="UP000235682">
    <property type="component" value="Unassembled WGS sequence"/>
</dbReference>